<protein>
    <recommendedName>
        <fullName evidence="3">YtxH-like protein</fullName>
    </recommendedName>
</protein>
<proteinExistence type="predicted"/>
<sequence length="39" mass="4051">MSLSFLIGAIIGSGAFILLGRAPAQKLVEAVQARIGKPR</sequence>
<evidence type="ECO:0000313" key="1">
    <source>
        <dbReference type="EMBL" id="MDR6533976.1"/>
    </source>
</evidence>
<reference evidence="1 2" key="1">
    <citation type="submission" date="2023-07" db="EMBL/GenBank/DDBJ databases">
        <title>Sorghum-associated microbial communities from plants grown in Nebraska, USA.</title>
        <authorList>
            <person name="Schachtman D."/>
        </authorList>
    </citation>
    <scope>NUCLEOTIDE SEQUENCE [LARGE SCALE GENOMIC DNA]</scope>
    <source>
        <strain evidence="1 2">DS2154</strain>
    </source>
</reference>
<organism evidence="1 2">
    <name type="scientific">Caulobacter rhizosphaerae</name>
    <dbReference type="NCBI Taxonomy" id="2010972"/>
    <lineage>
        <taxon>Bacteria</taxon>
        <taxon>Pseudomonadati</taxon>
        <taxon>Pseudomonadota</taxon>
        <taxon>Alphaproteobacteria</taxon>
        <taxon>Caulobacterales</taxon>
        <taxon>Caulobacteraceae</taxon>
        <taxon>Caulobacter</taxon>
    </lineage>
</organism>
<comment type="caution">
    <text evidence="1">The sequence shown here is derived from an EMBL/GenBank/DDBJ whole genome shotgun (WGS) entry which is preliminary data.</text>
</comment>
<evidence type="ECO:0000313" key="2">
    <source>
        <dbReference type="Proteomes" id="UP001262754"/>
    </source>
</evidence>
<dbReference type="Proteomes" id="UP001262754">
    <property type="component" value="Unassembled WGS sequence"/>
</dbReference>
<gene>
    <name evidence="1" type="ORF">J2800_004746</name>
</gene>
<evidence type="ECO:0008006" key="3">
    <source>
        <dbReference type="Google" id="ProtNLM"/>
    </source>
</evidence>
<accession>A0ABU1N698</accession>
<name>A0ABU1N698_9CAUL</name>
<dbReference type="EMBL" id="JAVDRL010000017">
    <property type="protein sequence ID" value="MDR6533976.1"/>
    <property type="molecule type" value="Genomic_DNA"/>
</dbReference>
<keyword evidence="2" id="KW-1185">Reference proteome</keyword>